<proteinExistence type="predicted"/>
<evidence type="ECO:0000256" key="3">
    <source>
        <dbReference type="ARBA" id="ARBA00023015"/>
    </source>
</evidence>
<dbReference type="EMBL" id="OU900095">
    <property type="protein sequence ID" value="CAG9859506.1"/>
    <property type="molecule type" value="Genomic_DNA"/>
</dbReference>
<keyword evidence="6" id="KW-0175">Coiled coil</keyword>
<evidence type="ECO:0000256" key="5">
    <source>
        <dbReference type="ARBA" id="ARBA00025466"/>
    </source>
</evidence>
<keyword evidence="10" id="KW-1185">Reference proteome</keyword>
<dbReference type="InterPro" id="IPR028002">
    <property type="entry name" value="Myb_DNA-bind_5"/>
</dbReference>
<evidence type="ECO:0000256" key="6">
    <source>
        <dbReference type="SAM" id="Coils"/>
    </source>
</evidence>
<feature type="coiled-coil region" evidence="6">
    <location>
        <begin position="187"/>
        <end position="214"/>
    </location>
</feature>
<name>A0A9N9XPM3_PHYSR</name>
<comment type="subunit">
    <text evidence="1">Self-associates forming complexes of several hundred monomers.</text>
</comment>
<protein>
    <recommendedName>
        <fullName evidence="2">Regulatory protein zeste</fullName>
    </recommendedName>
</protein>
<dbReference type="Pfam" id="PF13873">
    <property type="entry name" value="Myb_DNA-bind_5"/>
    <property type="match status" value="1"/>
</dbReference>
<accession>A0A9N9XPM3</accession>
<dbReference type="OrthoDB" id="6764672at2759"/>
<keyword evidence="3" id="KW-0805">Transcription regulation</keyword>
<evidence type="ECO:0000256" key="4">
    <source>
        <dbReference type="ARBA" id="ARBA00023163"/>
    </source>
</evidence>
<feature type="domain" description="Myb/SANT-like DNA-binding" evidence="8">
    <location>
        <begin position="12"/>
        <end position="71"/>
    </location>
</feature>
<organism evidence="9 10">
    <name type="scientific">Phyllotreta striolata</name>
    <name type="common">Striped flea beetle</name>
    <name type="synonym">Crioceris striolata</name>
    <dbReference type="NCBI Taxonomy" id="444603"/>
    <lineage>
        <taxon>Eukaryota</taxon>
        <taxon>Metazoa</taxon>
        <taxon>Ecdysozoa</taxon>
        <taxon>Arthropoda</taxon>
        <taxon>Hexapoda</taxon>
        <taxon>Insecta</taxon>
        <taxon>Pterygota</taxon>
        <taxon>Neoptera</taxon>
        <taxon>Endopterygota</taxon>
        <taxon>Coleoptera</taxon>
        <taxon>Polyphaga</taxon>
        <taxon>Cucujiformia</taxon>
        <taxon>Chrysomeloidea</taxon>
        <taxon>Chrysomelidae</taxon>
        <taxon>Galerucinae</taxon>
        <taxon>Alticini</taxon>
        <taxon>Phyllotreta</taxon>
    </lineage>
</organism>
<comment type="function">
    <text evidence="5">Involved in transvection phenomena (= synapsis-dependent gene expression), where the synaptic pairing of chromosomes carrying genes with which zeste interacts influences the expression of these genes. Zeste binds to DNA and stimulates transcription from a nearby promoter.</text>
</comment>
<evidence type="ECO:0000256" key="7">
    <source>
        <dbReference type="SAM" id="MobiDB-lite"/>
    </source>
</evidence>
<evidence type="ECO:0000313" key="10">
    <source>
        <dbReference type="Proteomes" id="UP001153712"/>
    </source>
</evidence>
<reference evidence="9" key="1">
    <citation type="submission" date="2022-01" db="EMBL/GenBank/DDBJ databases">
        <authorList>
            <person name="King R."/>
        </authorList>
    </citation>
    <scope>NUCLEOTIDE SEQUENCE</scope>
</reference>
<feature type="region of interest" description="Disordered" evidence="7">
    <location>
        <begin position="129"/>
        <end position="155"/>
    </location>
</feature>
<keyword evidence="4" id="KW-0804">Transcription</keyword>
<evidence type="ECO:0000256" key="2">
    <source>
        <dbReference type="ARBA" id="ARBA00016807"/>
    </source>
</evidence>
<gene>
    <name evidence="9" type="ORF">PHYEVI_LOCUS5880</name>
</gene>
<sequence length="216" mass="24827">MAVEYTSDEQIAFLQIVAKYPIIEEKRTDANAIEKKEAWANISIEFNAKSNVKRTITELKRHWERVKRDRKIVLANEWRELLATGDGEAVPVPPMEVEIEDHFEIDNIYDSDGIFMNQNLGEVAEVAETISPDSKNKGTDAASGSSGISSKRAKKRQLGPLEAITKARLELIEREKEQIVELHSLRMEEAQYRRDAAKLLLQQEQEKLRKLRNLRK</sequence>
<evidence type="ECO:0000256" key="1">
    <source>
        <dbReference type="ARBA" id="ARBA00011764"/>
    </source>
</evidence>
<evidence type="ECO:0000313" key="9">
    <source>
        <dbReference type="EMBL" id="CAG9859506.1"/>
    </source>
</evidence>
<evidence type="ECO:0000259" key="8">
    <source>
        <dbReference type="Pfam" id="PF13873"/>
    </source>
</evidence>
<dbReference type="AlphaFoldDB" id="A0A9N9XPM3"/>
<dbReference type="Proteomes" id="UP001153712">
    <property type="component" value="Chromosome 2"/>
</dbReference>